<reference evidence="1" key="1">
    <citation type="journal article" date="2012" name="Nature">
        <title>The oyster genome reveals stress adaptation and complexity of shell formation.</title>
        <authorList>
            <person name="Zhang G."/>
            <person name="Fang X."/>
            <person name="Guo X."/>
            <person name="Li L."/>
            <person name="Luo R."/>
            <person name="Xu F."/>
            <person name="Yang P."/>
            <person name="Zhang L."/>
            <person name="Wang X."/>
            <person name="Qi H."/>
            <person name="Xiong Z."/>
            <person name="Que H."/>
            <person name="Xie Y."/>
            <person name="Holland P.W."/>
            <person name="Paps J."/>
            <person name="Zhu Y."/>
            <person name="Wu F."/>
            <person name="Chen Y."/>
            <person name="Wang J."/>
            <person name="Peng C."/>
            <person name="Meng J."/>
            <person name="Yang L."/>
            <person name="Liu J."/>
            <person name="Wen B."/>
            <person name="Zhang N."/>
            <person name="Huang Z."/>
            <person name="Zhu Q."/>
            <person name="Feng Y."/>
            <person name="Mount A."/>
            <person name="Hedgecock D."/>
            <person name="Xu Z."/>
            <person name="Liu Y."/>
            <person name="Domazet-Loso T."/>
            <person name="Du Y."/>
            <person name="Sun X."/>
            <person name="Zhang S."/>
            <person name="Liu B."/>
            <person name="Cheng P."/>
            <person name="Jiang X."/>
            <person name="Li J."/>
            <person name="Fan D."/>
            <person name="Wang W."/>
            <person name="Fu W."/>
            <person name="Wang T."/>
            <person name="Wang B."/>
            <person name="Zhang J."/>
            <person name="Peng Z."/>
            <person name="Li Y."/>
            <person name="Li N."/>
            <person name="Wang J."/>
            <person name="Chen M."/>
            <person name="He Y."/>
            <person name="Tan F."/>
            <person name="Song X."/>
            <person name="Zheng Q."/>
            <person name="Huang R."/>
            <person name="Yang H."/>
            <person name="Du X."/>
            <person name="Chen L."/>
            <person name="Yang M."/>
            <person name="Gaffney P.M."/>
            <person name="Wang S."/>
            <person name="Luo L."/>
            <person name="She Z."/>
            <person name="Ming Y."/>
            <person name="Huang W."/>
            <person name="Zhang S."/>
            <person name="Huang B."/>
            <person name="Zhang Y."/>
            <person name="Qu T."/>
            <person name="Ni P."/>
            <person name="Miao G."/>
            <person name="Wang J."/>
            <person name="Wang Q."/>
            <person name="Steinberg C.E."/>
            <person name="Wang H."/>
            <person name="Li N."/>
            <person name="Qian L."/>
            <person name="Zhang G."/>
            <person name="Li Y."/>
            <person name="Yang H."/>
            <person name="Liu X."/>
            <person name="Wang J."/>
            <person name="Yin Y."/>
            <person name="Wang J."/>
        </authorList>
    </citation>
    <scope>NUCLEOTIDE SEQUENCE [LARGE SCALE GENOMIC DNA]</scope>
    <source>
        <strain evidence="1">05x7-T-G4-1.051#20</strain>
    </source>
</reference>
<dbReference type="HOGENOM" id="CLU_2239153_0_0_1"/>
<evidence type="ECO:0000313" key="1">
    <source>
        <dbReference type="EMBL" id="EKC28768.1"/>
    </source>
</evidence>
<protein>
    <submittedName>
        <fullName evidence="1">Uncharacterized protein</fullName>
    </submittedName>
</protein>
<gene>
    <name evidence="1" type="ORF">CGI_10018062</name>
</gene>
<name>K1Q4F8_MAGGI</name>
<sequence length="105" mass="11723">MISLLSLPSTPENTNGCCDGYQWDALKNDCVECISGYTGIGCTLTCRYPLYGKNCQQVCKCSRMECNFEFGCRSGEALSTRGYVKAARFISQRYVESHLSVLHKI</sequence>
<accession>K1Q4F8</accession>
<proteinExistence type="predicted"/>
<dbReference type="Gene3D" id="2.170.300.10">
    <property type="entry name" value="Tie2 ligand-binding domain superfamily"/>
    <property type="match status" value="1"/>
</dbReference>
<dbReference type="EMBL" id="JH817502">
    <property type="protein sequence ID" value="EKC28768.1"/>
    <property type="molecule type" value="Genomic_DNA"/>
</dbReference>
<dbReference type="InParanoid" id="K1Q4F8"/>
<dbReference type="AlphaFoldDB" id="K1Q4F8"/>
<organism evidence="1">
    <name type="scientific">Magallana gigas</name>
    <name type="common">Pacific oyster</name>
    <name type="synonym">Crassostrea gigas</name>
    <dbReference type="NCBI Taxonomy" id="29159"/>
    <lineage>
        <taxon>Eukaryota</taxon>
        <taxon>Metazoa</taxon>
        <taxon>Spiralia</taxon>
        <taxon>Lophotrochozoa</taxon>
        <taxon>Mollusca</taxon>
        <taxon>Bivalvia</taxon>
        <taxon>Autobranchia</taxon>
        <taxon>Pteriomorphia</taxon>
        <taxon>Ostreida</taxon>
        <taxon>Ostreoidea</taxon>
        <taxon>Ostreidae</taxon>
        <taxon>Magallana</taxon>
    </lineage>
</organism>